<evidence type="ECO:0000256" key="3">
    <source>
        <dbReference type="ARBA" id="ARBA00022692"/>
    </source>
</evidence>
<dbReference type="NCBIfam" id="NF037997">
    <property type="entry name" value="Na_Pi_symport"/>
    <property type="match status" value="1"/>
</dbReference>
<dbReference type="GO" id="GO:0044341">
    <property type="term" value="P:sodium-dependent phosphate transport"/>
    <property type="evidence" value="ECO:0007669"/>
    <property type="project" value="InterPro"/>
</dbReference>
<feature type="transmembrane region" description="Helical" evidence="6">
    <location>
        <begin position="244"/>
        <end position="264"/>
    </location>
</feature>
<proteinExistence type="predicted"/>
<dbReference type="GO" id="GO:0005436">
    <property type="term" value="F:sodium:phosphate symporter activity"/>
    <property type="evidence" value="ECO:0007669"/>
    <property type="project" value="InterPro"/>
</dbReference>
<keyword evidence="2" id="KW-1003">Cell membrane</keyword>
<dbReference type="EMBL" id="QSHZ01000022">
    <property type="protein sequence ID" value="RHC54416.1"/>
    <property type="molecule type" value="Genomic_DNA"/>
</dbReference>
<evidence type="ECO:0000256" key="6">
    <source>
        <dbReference type="SAM" id="Phobius"/>
    </source>
</evidence>
<evidence type="ECO:0000256" key="1">
    <source>
        <dbReference type="ARBA" id="ARBA00004651"/>
    </source>
</evidence>
<evidence type="ECO:0000256" key="2">
    <source>
        <dbReference type="ARBA" id="ARBA00022475"/>
    </source>
</evidence>
<dbReference type="InterPro" id="IPR003841">
    <property type="entry name" value="Na/Pi_transpt"/>
</dbReference>
<keyword evidence="5 6" id="KW-0472">Membrane</keyword>
<gene>
    <name evidence="8" type="ORF">DW839_19530</name>
</gene>
<evidence type="ECO:0000259" key="7">
    <source>
        <dbReference type="Pfam" id="PF01895"/>
    </source>
</evidence>
<dbReference type="PANTHER" id="PTHR10010:SF46">
    <property type="entry name" value="SODIUM-DEPENDENT PHOSPHATE TRANSPORT PROTEIN 2B"/>
    <property type="match status" value="1"/>
</dbReference>
<dbReference type="InterPro" id="IPR004633">
    <property type="entry name" value="NaPi_cotrn-rel/YqeW-like"/>
</dbReference>
<feature type="transmembrane region" description="Helical" evidence="6">
    <location>
        <begin position="276"/>
        <end position="297"/>
    </location>
</feature>
<feature type="transmembrane region" description="Helical" evidence="6">
    <location>
        <begin position="211"/>
        <end position="232"/>
    </location>
</feature>
<comment type="subcellular location">
    <subcellularLocation>
        <location evidence="1">Cell membrane</location>
        <topology evidence="1">Multi-pass membrane protein</topology>
    </subcellularLocation>
</comment>
<dbReference type="AlphaFoldDB" id="A0A414ASH1"/>
<dbReference type="Pfam" id="PF01895">
    <property type="entry name" value="PhoU"/>
    <property type="match status" value="2"/>
</dbReference>
<dbReference type="InterPro" id="IPR038078">
    <property type="entry name" value="PhoU-like_sf"/>
</dbReference>
<keyword evidence="3 6" id="KW-0812">Transmembrane</keyword>
<dbReference type="InterPro" id="IPR026022">
    <property type="entry name" value="PhoU_dom"/>
</dbReference>
<dbReference type="Proteomes" id="UP000283975">
    <property type="component" value="Unassembled WGS sequence"/>
</dbReference>
<dbReference type="NCBIfam" id="TIGR00704">
    <property type="entry name" value="NaPi_cotrn_rel"/>
    <property type="match status" value="1"/>
</dbReference>
<sequence>MSIHSFFSLLGGLALFLYGMQMMSTNLEAAAGSRMKQILERLTANRLLGVFVGAGITAIIQSSSATTVMVVGFVNSQLMTLKQAVWIIMGANIGTTVTGQLIALDIGAIAPLIAFAGVALILFVKQKKVQFAGGIIAGLGILFLGMGMMSAAMIPLRDSQHFVNLMTKFSNPFLGILAGAAFTAIIQSSSASVGILQALAVSGLIGLDSAVFVLFGQNIGTCITAVLASIGANRDAKRTTLIHLIFNVIGTTVFTLICLVSPFTQWMASFTPDNPAAQIANVHTLFNIVTTLLLLPFGTQLARISEKLLPDKPQKTTDEERWFEDLLASEHVLGVSVIARKQLNEDISRMLALAASNVETSFLAFEHRDEYELEQIQKREEEIDLYNAQLSRRISRVLAVENSPSEVNALNRMFSIIGNVERIGDHATNIAGYARTMMERRLELSSQASVELADMRTSCMRAVNLICSACCVDFTFAPEQESPDKRGSLTEHDAPAEHISLPQHASLLEQALLLEQDIDSRTARYRSNQIERMRKGKCHVETSILYSEILTDYERIGDHAFNIAQALDKLDEN</sequence>
<dbReference type="GO" id="GO:0005886">
    <property type="term" value="C:plasma membrane"/>
    <property type="evidence" value="ECO:0007669"/>
    <property type="project" value="UniProtKB-SubCell"/>
</dbReference>
<feature type="transmembrane region" description="Helical" evidence="6">
    <location>
        <begin position="101"/>
        <end position="124"/>
    </location>
</feature>
<comment type="caution">
    <text evidence="8">The sequence shown here is derived from an EMBL/GenBank/DDBJ whole genome shotgun (WGS) entry which is preliminary data.</text>
</comment>
<dbReference type="SUPFAM" id="SSF109755">
    <property type="entry name" value="PhoU-like"/>
    <property type="match status" value="1"/>
</dbReference>
<reference evidence="8 9" key="1">
    <citation type="submission" date="2018-08" db="EMBL/GenBank/DDBJ databases">
        <title>A genome reference for cultivated species of the human gut microbiota.</title>
        <authorList>
            <person name="Zou Y."/>
            <person name="Xue W."/>
            <person name="Luo G."/>
        </authorList>
    </citation>
    <scope>NUCLEOTIDE SEQUENCE [LARGE SCALE GENOMIC DNA]</scope>
    <source>
        <strain evidence="8 9">AM35-14</strain>
    </source>
</reference>
<dbReference type="Gene3D" id="1.20.58.220">
    <property type="entry name" value="Phosphate transport system protein phou homolog 2, domain 2"/>
    <property type="match status" value="1"/>
</dbReference>
<dbReference type="PANTHER" id="PTHR10010">
    <property type="entry name" value="SOLUTE CARRIER FAMILY 34 SODIUM PHOSPHATE , MEMBER 2-RELATED"/>
    <property type="match status" value="1"/>
</dbReference>
<accession>A0A414ASH1</accession>
<evidence type="ECO:0000313" key="9">
    <source>
        <dbReference type="Proteomes" id="UP000283975"/>
    </source>
</evidence>
<feature type="domain" description="PhoU" evidence="7">
    <location>
        <begin position="506"/>
        <end position="566"/>
    </location>
</feature>
<protein>
    <submittedName>
        <fullName evidence="8">Na/Pi cotransporter family protein</fullName>
    </submittedName>
</protein>
<evidence type="ECO:0000313" key="8">
    <source>
        <dbReference type="EMBL" id="RHC54416.1"/>
    </source>
</evidence>
<feature type="transmembrane region" description="Helical" evidence="6">
    <location>
        <begin position="173"/>
        <end position="199"/>
    </location>
</feature>
<keyword evidence="4 6" id="KW-1133">Transmembrane helix</keyword>
<organism evidence="8 9">
    <name type="scientific">Enterocloster bolteae</name>
    <dbReference type="NCBI Taxonomy" id="208479"/>
    <lineage>
        <taxon>Bacteria</taxon>
        <taxon>Bacillati</taxon>
        <taxon>Bacillota</taxon>
        <taxon>Clostridia</taxon>
        <taxon>Lachnospirales</taxon>
        <taxon>Lachnospiraceae</taxon>
        <taxon>Enterocloster</taxon>
    </lineage>
</organism>
<evidence type="ECO:0000256" key="5">
    <source>
        <dbReference type="ARBA" id="ARBA00023136"/>
    </source>
</evidence>
<feature type="transmembrane region" description="Helical" evidence="6">
    <location>
        <begin position="130"/>
        <end position="152"/>
    </location>
</feature>
<feature type="domain" description="PhoU" evidence="7">
    <location>
        <begin position="347"/>
        <end position="432"/>
    </location>
</feature>
<dbReference type="Pfam" id="PF02690">
    <property type="entry name" value="Na_Pi_cotrans"/>
    <property type="match status" value="2"/>
</dbReference>
<name>A0A414ASH1_9FIRM</name>
<feature type="transmembrane region" description="Helical" evidence="6">
    <location>
        <begin position="48"/>
        <end position="74"/>
    </location>
</feature>
<evidence type="ECO:0000256" key="4">
    <source>
        <dbReference type="ARBA" id="ARBA00022989"/>
    </source>
</evidence>